<comment type="caution">
    <text evidence="1">The sequence shown here is derived from an EMBL/GenBank/DDBJ whole genome shotgun (WGS) entry which is preliminary data.</text>
</comment>
<gene>
    <name evidence="1" type="ORF">FHETE_4027</name>
</gene>
<dbReference type="Proteomes" id="UP000567885">
    <property type="component" value="Unassembled WGS sequence"/>
</dbReference>
<dbReference type="OrthoDB" id="5099324at2759"/>
<evidence type="ECO:0000313" key="2">
    <source>
        <dbReference type="Proteomes" id="UP000567885"/>
    </source>
</evidence>
<reference evidence="1 2" key="1">
    <citation type="submission" date="2020-05" db="EMBL/GenBank/DDBJ databases">
        <title>Identification and distribution of gene clusters putatively required for synthesis of sphingolipid metabolism inhibitors in phylogenetically diverse species of the filamentous fungus Fusarium.</title>
        <authorList>
            <person name="Kim H.-S."/>
            <person name="Busman M."/>
            <person name="Brown D.W."/>
            <person name="Divon H."/>
            <person name="Uhlig S."/>
            <person name="Proctor R.H."/>
        </authorList>
    </citation>
    <scope>NUCLEOTIDE SEQUENCE [LARGE SCALE GENOMIC DNA]</scope>
    <source>
        <strain evidence="1 2">NRRL 20693</strain>
    </source>
</reference>
<evidence type="ECO:0000313" key="1">
    <source>
        <dbReference type="EMBL" id="KAF5671657.1"/>
    </source>
</evidence>
<accession>A0A8H5WQH4</accession>
<sequence length="189" mass="20401">MSRTAVATTTSIFLPESTSNAFAQTITTTEPPACFESQIIINPGFDLDSLSKAPWIGDGDVICHGAYSAPCALSWNLENGSGFVNIQQTLHNLEGTYTLSYRYRAVSAVNLGTGFSCNIAVLIGDETLPETDLSEFGDWRLQTQTWTKDPEIPAEALFQIIASCSGEYDELAINVDDITFTSDCGPQAP</sequence>
<protein>
    <submittedName>
        <fullName evidence="1">Uncharacterized protein</fullName>
    </submittedName>
</protein>
<dbReference type="EMBL" id="JAAGWQ010000065">
    <property type="protein sequence ID" value="KAF5671657.1"/>
    <property type="molecule type" value="Genomic_DNA"/>
</dbReference>
<keyword evidence="2" id="KW-1185">Reference proteome</keyword>
<name>A0A8H5WQH4_FUSHE</name>
<organism evidence="1 2">
    <name type="scientific">Fusarium heterosporum</name>
    <dbReference type="NCBI Taxonomy" id="42747"/>
    <lineage>
        <taxon>Eukaryota</taxon>
        <taxon>Fungi</taxon>
        <taxon>Dikarya</taxon>
        <taxon>Ascomycota</taxon>
        <taxon>Pezizomycotina</taxon>
        <taxon>Sordariomycetes</taxon>
        <taxon>Hypocreomycetidae</taxon>
        <taxon>Hypocreales</taxon>
        <taxon>Nectriaceae</taxon>
        <taxon>Fusarium</taxon>
        <taxon>Fusarium heterosporum species complex</taxon>
    </lineage>
</organism>
<proteinExistence type="predicted"/>
<dbReference type="AlphaFoldDB" id="A0A8H5WQH4"/>